<keyword evidence="8" id="KW-0479">Metal-binding</keyword>
<dbReference type="Proteomes" id="UP000294933">
    <property type="component" value="Unassembled WGS sequence"/>
</dbReference>
<comment type="pathway">
    <text evidence="3">Protein modification; protein ubiquitination.</text>
</comment>
<evidence type="ECO:0000313" key="16">
    <source>
        <dbReference type="Proteomes" id="UP000294933"/>
    </source>
</evidence>
<feature type="compositionally biased region" description="Low complexity" evidence="13">
    <location>
        <begin position="596"/>
        <end position="606"/>
    </location>
</feature>
<feature type="region of interest" description="Disordered" evidence="13">
    <location>
        <begin position="596"/>
        <end position="723"/>
    </location>
</feature>
<evidence type="ECO:0000256" key="12">
    <source>
        <dbReference type="PROSITE-ProRule" id="PRU00175"/>
    </source>
</evidence>
<feature type="compositionally biased region" description="Polar residues" evidence="13">
    <location>
        <begin position="655"/>
        <end position="667"/>
    </location>
</feature>
<comment type="similarity">
    <text evidence="11">Belongs to the ZNF598/HEL2 family.</text>
</comment>
<dbReference type="GO" id="GO:0008270">
    <property type="term" value="F:zinc ion binding"/>
    <property type="evidence" value="ECO:0007669"/>
    <property type="project" value="UniProtKB-KW"/>
</dbReference>
<dbReference type="OrthoDB" id="3838338at2759"/>
<feature type="compositionally biased region" description="Low complexity" evidence="13">
    <location>
        <begin position="533"/>
        <end position="545"/>
    </location>
</feature>
<accession>A0A4Y7QJ95</accession>
<protein>
    <recommendedName>
        <fullName evidence="4">RING-type E3 ubiquitin transferase</fullName>
        <ecNumber evidence="4">2.3.2.27</ecNumber>
    </recommendedName>
</protein>
<dbReference type="SMART" id="SM00355">
    <property type="entry name" value="ZnF_C2H2"/>
    <property type="match status" value="5"/>
</dbReference>
<dbReference type="PANTHER" id="PTHR22938:SF0">
    <property type="entry name" value="E3 UBIQUITIN-PROTEIN LIGASE ZNF598"/>
    <property type="match status" value="1"/>
</dbReference>
<gene>
    <name evidence="15" type="ORF">BD410DRAFT_713852</name>
</gene>
<evidence type="ECO:0000256" key="10">
    <source>
        <dbReference type="ARBA" id="ARBA00022833"/>
    </source>
</evidence>
<keyword evidence="10" id="KW-0862">Zinc</keyword>
<dbReference type="PROSITE" id="PS00028">
    <property type="entry name" value="ZINC_FINGER_C2H2_1"/>
    <property type="match status" value="1"/>
</dbReference>
<evidence type="ECO:0000256" key="3">
    <source>
        <dbReference type="ARBA" id="ARBA00004906"/>
    </source>
</evidence>
<dbReference type="PANTHER" id="PTHR22938">
    <property type="entry name" value="ZINC FINGER PROTEIN 598"/>
    <property type="match status" value="1"/>
</dbReference>
<keyword evidence="6" id="KW-0597">Phosphoprotein</keyword>
<comment type="subcellular location">
    <subcellularLocation>
        <location evidence="2">Cytoplasm</location>
    </subcellularLocation>
</comment>
<feature type="compositionally biased region" description="Low complexity" evidence="13">
    <location>
        <begin position="627"/>
        <end position="638"/>
    </location>
</feature>
<reference evidence="15 16" key="1">
    <citation type="submission" date="2018-06" db="EMBL/GenBank/DDBJ databases">
        <title>A transcriptomic atlas of mushroom development highlights an independent origin of complex multicellularity.</title>
        <authorList>
            <consortium name="DOE Joint Genome Institute"/>
            <person name="Krizsan K."/>
            <person name="Almasi E."/>
            <person name="Merenyi Z."/>
            <person name="Sahu N."/>
            <person name="Viragh M."/>
            <person name="Koszo T."/>
            <person name="Mondo S."/>
            <person name="Kiss B."/>
            <person name="Balint B."/>
            <person name="Kues U."/>
            <person name="Barry K."/>
            <person name="Hegedus J.C."/>
            <person name="Henrissat B."/>
            <person name="Johnson J."/>
            <person name="Lipzen A."/>
            <person name="Ohm R."/>
            <person name="Nagy I."/>
            <person name="Pangilinan J."/>
            <person name="Yan J."/>
            <person name="Xiong Y."/>
            <person name="Grigoriev I.V."/>
            <person name="Hibbett D.S."/>
            <person name="Nagy L.G."/>
        </authorList>
    </citation>
    <scope>NUCLEOTIDE SEQUENCE [LARGE SCALE GENOMIC DNA]</scope>
    <source>
        <strain evidence="15 16">SZMC22713</strain>
    </source>
</reference>
<dbReference type="InterPro" id="IPR057634">
    <property type="entry name" value="PAH_ZNF598/HEL2"/>
</dbReference>
<comment type="catalytic activity">
    <reaction evidence="1">
        <text>S-ubiquitinyl-[E2 ubiquitin-conjugating enzyme]-L-cysteine + [acceptor protein]-L-lysine = [E2 ubiquitin-conjugating enzyme]-L-cysteine + N(6)-ubiquitinyl-[acceptor protein]-L-lysine.</text>
        <dbReference type="EC" id="2.3.2.27"/>
    </reaction>
</comment>
<feature type="domain" description="RING-type" evidence="14">
    <location>
        <begin position="65"/>
        <end position="105"/>
    </location>
</feature>
<dbReference type="InterPro" id="IPR056437">
    <property type="entry name" value="Znf-C2H2_ZNF598/HEL2"/>
</dbReference>
<sequence>MHPNVDRSAQRGRRTNKARNRNTKKGQAGQTDTPGSELPKSTDADQEDATNVVSNVEGDGDESLCWICAEPVKYYSLSECNHRTCHVCALRLRALYKKTDCTFCKHPQDTVIFTTSPQDPFSDYVPARIPFKDARLSIAFESQEMMEETMIVLRFNCPDQDCDYIGSGWSDLKVHVRAMHGKSMCDLCIRLKKVFAHEHTLYSHNQLSQHLPTLSHRFGKTETKEKIEGGIHPMCEFCRECFFGDDELFSHMRERHEECFVCKRKGVVHQYFRNYDHLEQHFNHAHFPCTQGSCLAQKFVVFGSAIDLQAHMVEQHGAQMSSKDKKEIRRVVADFEFEEVGGSSTDRRRRHDGEREREPPPGPPSQPRTRREGFGATLTSNTTPTGGSVPSPSTTHQPGSRHQSPSPSRHIDPFTAQRHEAFTTRLNAATSNSPTATAAIKASIRSYRSSESGARDLITTFFNALDRDLEGTASLIILLVDLLEDEDKKKNLLASWNGFKIEQRREFPDLVPTSTGSEYAGVAGGRVLNVKHSTSSRSSQQPSWQVLDRVARAAGSSSSTSGSAPGPNARQSDRFPALKSSAAPAVPMYRQPTHTTAWASSSTVAAKPSVSVIPPRITPQTKDKSDAAPPSLSDSAFPTLPVSSSSRARPGVGGNQSLRNIVGNTTPPVAWGSGSRPLPETEAATDSVVEPLTGPDSATNGGKGKKKKGKEKQMLFTMGSFPT</sequence>
<evidence type="ECO:0000256" key="13">
    <source>
        <dbReference type="SAM" id="MobiDB-lite"/>
    </source>
</evidence>
<evidence type="ECO:0000256" key="7">
    <source>
        <dbReference type="ARBA" id="ARBA00022679"/>
    </source>
</evidence>
<keyword evidence="7" id="KW-0808">Transferase</keyword>
<dbReference type="Pfam" id="PF23202">
    <property type="entry name" value="PAH_ZNF598"/>
    <property type="match status" value="1"/>
</dbReference>
<dbReference type="VEuPathDB" id="FungiDB:BD410DRAFT_713852"/>
<dbReference type="SUPFAM" id="SSF57850">
    <property type="entry name" value="RING/U-box"/>
    <property type="match status" value="1"/>
</dbReference>
<dbReference type="GO" id="GO:0043022">
    <property type="term" value="F:ribosome binding"/>
    <property type="evidence" value="ECO:0007669"/>
    <property type="project" value="TreeGrafter"/>
</dbReference>
<evidence type="ECO:0000256" key="6">
    <source>
        <dbReference type="ARBA" id="ARBA00022553"/>
    </source>
</evidence>
<feature type="region of interest" description="Disordered" evidence="13">
    <location>
        <begin position="339"/>
        <end position="412"/>
    </location>
</feature>
<dbReference type="InterPro" id="IPR044288">
    <property type="entry name" value="ZNF598/HEL2"/>
</dbReference>
<name>A0A4Y7QJ95_9AGAM</name>
<dbReference type="CDD" id="cd16615">
    <property type="entry name" value="RING-HC_ZNF598"/>
    <property type="match status" value="1"/>
</dbReference>
<evidence type="ECO:0000256" key="2">
    <source>
        <dbReference type="ARBA" id="ARBA00004496"/>
    </source>
</evidence>
<dbReference type="GO" id="GO:0005737">
    <property type="term" value="C:cytoplasm"/>
    <property type="evidence" value="ECO:0007669"/>
    <property type="project" value="UniProtKB-SubCell"/>
</dbReference>
<evidence type="ECO:0000256" key="5">
    <source>
        <dbReference type="ARBA" id="ARBA00022490"/>
    </source>
</evidence>
<evidence type="ECO:0000256" key="4">
    <source>
        <dbReference type="ARBA" id="ARBA00012483"/>
    </source>
</evidence>
<organism evidence="15 16">
    <name type="scientific">Rickenella mellea</name>
    <dbReference type="NCBI Taxonomy" id="50990"/>
    <lineage>
        <taxon>Eukaryota</taxon>
        <taxon>Fungi</taxon>
        <taxon>Dikarya</taxon>
        <taxon>Basidiomycota</taxon>
        <taxon>Agaricomycotina</taxon>
        <taxon>Agaricomycetes</taxon>
        <taxon>Hymenochaetales</taxon>
        <taxon>Rickenellaceae</taxon>
        <taxon>Rickenella</taxon>
    </lineage>
</organism>
<feature type="compositionally biased region" description="Polar residues" evidence="13">
    <location>
        <begin position="377"/>
        <end position="407"/>
    </location>
</feature>
<evidence type="ECO:0000256" key="8">
    <source>
        <dbReference type="ARBA" id="ARBA00022723"/>
    </source>
</evidence>
<feature type="region of interest" description="Disordered" evidence="13">
    <location>
        <begin position="532"/>
        <end position="575"/>
    </location>
</feature>
<dbReference type="GO" id="GO:0072344">
    <property type="term" value="P:rescue of stalled ribosome"/>
    <property type="evidence" value="ECO:0007669"/>
    <property type="project" value="InterPro"/>
</dbReference>
<dbReference type="STRING" id="50990.A0A4Y7QJ95"/>
<dbReference type="InterPro" id="IPR001841">
    <property type="entry name" value="Znf_RING"/>
</dbReference>
<evidence type="ECO:0000256" key="9">
    <source>
        <dbReference type="ARBA" id="ARBA00022771"/>
    </source>
</evidence>
<dbReference type="AlphaFoldDB" id="A0A4Y7QJ95"/>
<dbReference type="EMBL" id="ML170159">
    <property type="protein sequence ID" value="TDL27318.1"/>
    <property type="molecule type" value="Genomic_DNA"/>
</dbReference>
<dbReference type="InterPro" id="IPR013087">
    <property type="entry name" value="Znf_C2H2_type"/>
</dbReference>
<evidence type="ECO:0000313" key="15">
    <source>
        <dbReference type="EMBL" id="TDL27318.1"/>
    </source>
</evidence>
<keyword evidence="5" id="KW-0963">Cytoplasm</keyword>
<proteinExistence type="inferred from homology"/>
<dbReference type="InterPro" id="IPR013083">
    <property type="entry name" value="Znf_RING/FYVE/PHD"/>
</dbReference>
<dbReference type="Pfam" id="PF23230">
    <property type="entry name" value="zf-C2H2_13"/>
    <property type="match status" value="1"/>
</dbReference>
<feature type="compositionally biased region" description="Basic residues" evidence="13">
    <location>
        <begin position="10"/>
        <end position="24"/>
    </location>
</feature>
<evidence type="ECO:0000259" key="14">
    <source>
        <dbReference type="PROSITE" id="PS50089"/>
    </source>
</evidence>
<dbReference type="PROSITE" id="PS50089">
    <property type="entry name" value="ZF_RING_2"/>
    <property type="match status" value="1"/>
</dbReference>
<keyword evidence="16" id="KW-1185">Reference proteome</keyword>
<dbReference type="EC" id="2.3.2.27" evidence="4"/>
<keyword evidence="9 12" id="KW-0863">Zinc-finger</keyword>
<dbReference type="Gene3D" id="3.30.40.10">
    <property type="entry name" value="Zinc/RING finger domain, C3HC4 (zinc finger)"/>
    <property type="match status" value="1"/>
</dbReference>
<dbReference type="GO" id="GO:0061630">
    <property type="term" value="F:ubiquitin protein ligase activity"/>
    <property type="evidence" value="ECO:0007669"/>
    <property type="project" value="UniProtKB-EC"/>
</dbReference>
<dbReference type="InterPro" id="IPR041888">
    <property type="entry name" value="RING-HC_ZNF598/HEL2"/>
</dbReference>
<feature type="region of interest" description="Disordered" evidence="13">
    <location>
        <begin position="1"/>
        <end position="49"/>
    </location>
</feature>
<feature type="compositionally biased region" description="Low complexity" evidence="13">
    <location>
        <begin position="553"/>
        <end position="567"/>
    </location>
</feature>
<dbReference type="GO" id="GO:0016567">
    <property type="term" value="P:protein ubiquitination"/>
    <property type="evidence" value="ECO:0007669"/>
    <property type="project" value="TreeGrafter"/>
</dbReference>
<evidence type="ECO:0000256" key="11">
    <source>
        <dbReference type="ARBA" id="ARBA00035113"/>
    </source>
</evidence>
<evidence type="ECO:0000256" key="1">
    <source>
        <dbReference type="ARBA" id="ARBA00000900"/>
    </source>
</evidence>
<dbReference type="Pfam" id="PF25447">
    <property type="entry name" value="RING_ZNF598"/>
    <property type="match status" value="1"/>
</dbReference>